<dbReference type="RefSeq" id="WP_203536903.1">
    <property type="nucleotide sequence ID" value="NZ_JAESND010000002.1"/>
</dbReference>
<keyword evidence="18" id="KW-1185">Reference proteome</keyword>
<evidence type="ECO:0000256" key="16">
    <source>
        <dbReference type="SAM" id="MobiDB-lite"/>
    </source>
</evidence>
<keyword evidence="8 15" id="KW-0732">Signal</keyword>
<evidence type="ECO:0000256" key="1">
    <source>
        <dbReference type="ARBA" id="ARBA00000111"/>
    </source>
</evidence>
<dbReference type="InterPro" id="IPR036541">
    <property type="entry name" value="PLipase_A1_sf"/>
</dbReference>
<keyword evidence="9 15" id="KW-0378">Hydrolase</keyword>
<comment type="function">
    <text evidence="15">Hydrolysis of phosphatidylcholine with phospholipase A2 (EC 3.1.1.4) and phospholipase A1 (EC 3.1.1.32) activities.</text>
</comment>
<comment type="subunit">
    <text evidence="4 15">Homodimer; dimerization is reversible, and the dimeric form is the active one.</text>
</comment>
<evidence type="ECO:0000256" key="5">
    <source>
        <dbReference type="ARBA" id="ARBA00022452"/>
    </source>
</evidence>
<reference evidence="17 18" key="1">
    <citation type="submission" date="2021-01" db="EMBL/GenBank/DDBJ databases">
        <title>Draft Genome Sequence and Polyhydroxyalkanoate Biosynthetic Potential of Jeongeupia naejangsanensis Type Strain DSM 24253.</title>
        <authorList>
            <person name="Turrini P."/>
            <person name="Artuso I."/>
            <person name="Lugli G.A."/>
            <person name="Frangipani E."/>
            <person name="Ventura M."/>
            <person name="Visca P."/>
        </authorList>
    </citation>
    <scope>NUCLEOTIDE SEQUENCE [LARGE SCALE GENOMIC DNA]</scope>
    <source>
        <strain evidence="17 18">DSM 24253</strain>
    </source>
</reference>
<dbReference type="InterPro" id="IPR003187">
    <property type="entry name" value="PLipase_A1"/>
</dbReference>
<dbReference type="Proteomes" id="UP000809431">
    <property type="component" value="Unassembled WGS sequence"/>
</dbReference>
<keyword evidence="11 15" id="KW-0442">Lipid degradation</keyword>
<dbReference type="Gene3D" id="2.40.230.10">
    <property type="entry name" value="Phospholipase A1"/>
    <property type="match status" value="1"/>
</dbReference>
<feature type="region of interest" description="Disordered" evidence="16">
    <location>
        <begin position="88"/>
        <end position="107"/>
    </location>
</feature>
<proteinExistence type="inferred from homology"/>
<evidence type="ECO:0000256" key="14">
    <source>
        <dbReference type="ARBA" id="ARBA00023237"/>
    </source>
</evidence>
<evidence type="ECO:0000256" key="8">
    <source>
        <dbReference type="ARBA" id="ARBA00022729"/>
    </source>
</evidence>
<dbReference type="EC" id="3.1.1.4" evidence="15"/>
<dbReference type="PANTHER" id="PTHR40457">
    <property type="entry name" value="PHOSPHOLIPASE A1"/>
    <property type="match status" value="1"/>
</dbReference>
<evidence type="ECO:0000256" key="10">
    <source>
        <dbReference type="ARBA" id="ARBA00022837"/>
    </source>
</evidence>
<keyword evidence="5" id="KW-1134">Transmembrane beta strand</keyword>
<evidence type="ECO:0000313" key="18">
    <source>
        <dbReference type="Proteomes" id="UP000809431"/>
    </source>
</evidence>
<evidence type="ECO:0000256" key="12">
    <source>
        <dbReference type="ARBA" id="ARBA00023098"/>
    </source>
</evidence>
<evidence type="ECO:0000256" key="9">
    <source>
        <dbReference type="ARBA" id="ARBA00022801"/>
    </source>
</evidence>
<keyword evidence="14 15" id="KW-0998">Cell outer membrane</keyword>
<evidence type="ECO:0000256" key="7">
    <source>
        <dbReference type="ARBA" id="ARBA00022723"/>
    </source>
</evidence>
<dbReference type="SUPFAM" id="SSF56931">
    <property type="entry name" value="Outer membrane phospholipase A (OMPLA)"/>
    <property type="match status" value="1"/>
</dbReference>
<feature type="chain" id="PRO_5044980917" description="Phospholipase A1" evidence="15">
    <location>
        <begin position="22"/>
        <end position="357"/>
    </location>
</feature>
<keyword evidence="12 15" id="KW-0443">Lipid metabolism</keyword>
<keyword evidence="10 15" id="KW-0106">Calcium</keyword>
<keyword evidence="7 15" id="KW-0479">Metal-binding</keyword>
<keyword evidence="6" id="KW-0812">Transmembrane</keyword>
<dbReference type="PANTHER" id="PTHR40457:SF1">
    <property type="entry name" value="PHOSPHOLIPASE A1"/>
    <property type="match status" value="1"/>
</dbReference>
<dbReference type="PRINTS" id="PR01486">
    <property type="entry name" value="PHPHLIPASEA1"/>
</dbReference>
<evidence type="ECO:0000313" key="17">
    <source>
        <dbReference type="EMBL" id="MBM3115212.1"/>
    </source>
</evidence>
<organism evidence="17 18">
    <name type="scientific">Jeongeupia naejangsanensis</name>
    <dbReference type="NCBI Taxonomy" id="613195"/>
    <lineage>
        <taxon>Bacteria</taxon>
        <taxon>Pseudomonadati</taxon>
        <taxon>Pseudomonadota</taxon>
        <taxon>Betaproteobacteria</taxon>
        <taxon>Neisseriales</taxon>
        <taxon>Chitinibacteraceae</taxon>
        <taxon>Jeongeupia</taxon>
    </lineage>
</organism>
<comment type="catalytic activity">
    <reaction evidence="1 15">
        <text>a 1,2-diacyl-sn-glycero-3-phosphocholine + H2O = a 2-acyl-sn-glycero-3-phosphocholine + a fatty acid + H(+)</text>
        <dbReference type="Rhea" id="RHEA:18689"/>
        <dbReference type="ChEBI" id="CHEBI:15377"/>
        <dbReference type="ChEBI" id="CHEBI:15378"/>
        <dbReference type="ChEBI" id="CHEBI:28868"/>
        <dbReference type="ChEBI" id="CHEBI:57643"/>
        <dbReference type="ChEBI" id="CHEBI:57875"/>
        <dbReference type="EC" id="3.1.1.32"/>
    </reaction>
</comment>
<sequence length="357" mass="39957">MQGTRLMGLAVLGGMLAPLHAAETVFLPARIGFDDVEVLFVNRGETPEVFVPPAQLVCPGGVDCSTSEQAPMQLSPASAKVVRYRPVVEPPKADPPDSPVVAEAPPQLAADRQIRNTSLADYKPQRFSAYEPMYIVVDPSLDDARFQFSFKYQFFDPENDYVQRHPWLAGLRFAYTQTSLWDIGEDSSPFFDTSYQPEFYYEQANVLVLPGVSRTDVAVGYRHESNGQGGAASRSLNQLFIRPSFLFGDQQGWNLLFQPMIYTYLGSLSDNPDIADYRGYVDWRLRAGDTQGWMVSTLARLGKGGKGGVELNLSYPLRAFAGMDLYAYLQYWNGYGESLRTYDENTQSLRFGVSFTR</sequence>
<name>A0ABS2BHX2_9NEIS</name>
<protein>
    <recommendedName>
        <fullName evidence="15">Phospholipase A1</fullName>
        <ecNumber evidence="15">3.1.1.32</ecNumber>
        <ecNumber evidence="15">3.1.1.4</ecNumber>
    </recommendedName>
    <alternativeName>
        <fullName evidence="15">Phosphatidylcholine 1-acylhydrolase</fullName>
    </alternativeName>
</protein>
<evidence type="ECO:0000256" key="11">
    <source>
        <dbReference type="ARBA" id="ARBA00022963"/>
    </source>
</evidence>
<evidence type="ECO:0000256" key="6">
    <source>
        <dbReference type="ARBA" id="ARBA00022692"/>
    </source>
</evidence>
<evidence type="ECO:0000256" key="4">
    <source>
        <dbReference type="ARBA" id="ARBA00011702"/>
    </source>
</evidence>
<evidence type="ECO:0000256" key="2">
    <source>
        <dbReference type="ARBA" id="ARBA00001604"/>
    </source>
</evidence>
<comment type="caution">
    <text evidence="17">The sequence shown here is derived from an EMBL/GenBank/DDBJ whole genome shotgun (WGS) entry which is preliminary data.</text>
</comment>
<evidence type="ECO:0000256" key="15">
    <source>
        <dbReference type="RuleBase" id="RU366027"/>
    </source>
</evidence>
<feature type="signal peptide" evidence="15">
    <location>
        <begin position="1"/>
        <end position="21"/>
    </location>
</feature>
<evidence type="ECO:0000256" key="13">
    <source>
        <dbReference type="ARBA" id="ARBA00023136"/>
    </source>
</evidence>
<gene>
    <name evidence="17" type="ORF">JMJ54_05170</name>
</gene>
<comment type="catalytic activity">
    <reaction evidence="2 15">
        <text>a 1,2-diacyl-sn-glycero-3-phosphocholine + H2O = a 1-acyl-sn-glycero-3-phosphocholine + a fatty acid + H(+)</text>
        <dbReference type="Rhea" id="RHEA:15801"/>
        <dbReference type="ChEBI" id="CHEBI:15377"/>
        <dbReference type="ChEBI" id="CHEBI:15378"/>
        <dbReference type="ChEBI" id="CHEBI:28868"/>
        <dbReference type="ChEBI" id="CHEBI:57643"/>
        <dbReference type="ChEBI" id="CHEBI:58168"/>
        <dbReference type="EC" id="3.1.1.4"/>
    </reaction>
</comment>
<keyword evidence="13" id="KW-0472">Membrane</keyword>
<dbReference type="EC" id="3.1.1.32" evidence="15"/>
<dbReference type="EMBL" id="JAESND010000002">
    <property type="protein sequence ID" value="MBM3115212.1"/>
    <property type="molecule type" value="Genomic_DNA"/>
</dbReference>
<evidence type="ECO:0000256" key="3">
    <source>
        <dbReference type="ARBA" id="ARBA00010525"/>
    </source>
</evidence>
<accession>A0ABS2BHX2</accession>
<comment type="cofactor">
    <cofactor evidence="15">
        <name>Ca(2+)</name>
        <dbReference type="ChEBI" id="CHEBI:29108"/>
    </cofactor>
    <text evidence="15">Binds 1 Ca(2+) ion per monomer. In the dimeric form the Ca(2+) is bound by different amino acids with binding of each Ca(2+) shared with ligands coming from each monomer. The Ca(2+) ion may have a role in catalysis.</text>
</comment>
<comment type="subcellular location">
    <subcellularLocation>
        <location evidence="15">Cell outer membrane</location>
        <topology evidence="15">Multi-pass membrane protein</topology>
    </subcellularLocation>
    <text evidence="15">One of the very few enzymes located there.</text>
</comment>
<dbReference type="Pfam" id="PF02253">
    <property type="entry name" value="PLA1"/>
    <property type="match status" value="1"/>
</dbReference>
<comment type="similarity">
    <text evidence="3 15">Belongs to the phospholipase A1 family.</text>
</comment>